<evidence type="ECO:0000259" key="1">
    <source>
        <dbReference type="Pfam" id="PF04542"/>
    </source>
</evidence>
<comment type="caution">
    <text evidence="2">The sequence shown here is derived from an EMBL/GenBank/DDBJ whole genome shotgun (WGS) entry which is preliminary data.</text>
</comment>
<dbReference type="GO" id="GO:0006352">
    <property type="term" value="P:DNA-templated transcription initiation"/>
    <property type="evidence" value="ECO:0007669"/>
    <property type="project" value="InterPro"/>
</dbReference>
<gene>
    <name evidence="2" type="ORF">KDK95_13055</name>
</gene>
<dbReference type="AlphaFoldDB" id="A0A941EGI7"/>
<dbReference type="SUPFAM" id="SSF88946">
    <property type="entry name" value="Sigma2 domain of RNA polymerase sigma factors"/>
    <property type="match status" value="1"/>
</dbReference>
<dbReference type="EMBL" id="JAGSOH010000030">
    <property type="protein sequence ID" value="MBR7827239.1"/>
    <property type="molecule type" value="Genomic_DNA"/>
</dbReference>
<organism evidence="2 3">
    <name type="scientific">Actinospica acidithermotolerans</name>
    <dbReference type="NCBI Taxonomy" id="2828514"/>
    <lineage>
        <taxon>Bacteria</taxon>
        <taxon>Bacillati</taxon>
        <taxon>Actinomycetota</taxon>
        <taxon>Actinomycetes</taxon>
        <taxon>Catenulisporales</taxon>
        <taxon>Actinospicaceae</taxon>
        <taxon>Actinospica</taxon>
    </lineage>
</organism>
<evidence type="ECO:0000313" key="2">
    <source>
        <dbReference type="EMBL" id="MBR7827239.1"/>
    </source>
</evidence>
<reference evidence="2" key="1">
    <citation type="submission" date="2021-04" db="EMBL/GenBank/DDBJ databases">
        <title>Genome based classification of Actinospica acidithermotolerans sp. nov., an actinobacterium isolated from an Indonesian hot spring.</title>
        <authorList>
            <person name="Kusuma A.B."/>
            <person name="Putra K.E."/>
            <person name="Nafisah S."/>
            <person name="Loh J."/>
            <person name="Nouioui I."/>
            <person name="Goodfellow M."/>
        </authorList>
    </citation>
    <scope>NUCLEOTIDE SEQUENCE</scope>
    <source>
        <strain evidence="2">MGRD01-02</strain>
    </source>
</reference>
<sequence length="150" mass="16374">MILKLMVDEPVTRPCYIPPVIDAEGGGGRRRPSGVDADFAAFFAEHYNELARFALLLVGEHAAADDVAAEALAEAWKGWARVSTADRPLAYVRRIVANIAAQRTDRIVRERRGWRLWSGGRSEQAPGRDSDASVDLQARCCGCRPANAPA</sequence>
<dbReference type="Pfam" id="PF04542">
    <property type="entry name" value="Sigma70_r2"/>
    <property type="match status" value="1"/>
</dbReference>
<dbReference type="Gene3D" id="1.10.1740.10">
    <property type="match status" value="1"/>
</dbReference>
<name>A0A941EGI7_9ACTN</name>
<proteinExistence type="predicted"/>
<dbReference type="RefSeq" id="WP_212518383.1">
    <property type="nucleotide sequence ID" value="NZ_JAGSOH010000030.1"/>
</dbReference>
<dbReference type="Proteomes" id="UP000676325">
    <property type="component" value="Unassembled WGS sequence"/>
</dbReference>
<evidence type="ECO:0000313" key="3">
    <source>
        <dbReference type="Proteomes" id="UP000676325"/>
    </source>
</evidence>
<dbReference type="InterPro" id="IPR013325">
    <property type="entry name" value="RNA_pol_sigma_r2"/>
</dbReference>
<dbReference type="InterPro" id="IPR007627">
    <property type="entry name" value="RNA_pol_sigma70_r2"/>
</dbReference>
<accession>A0A941EGI7</accession>
<keyword evidence="3" id="KW-1185">Reference proteome</keyword>
<protein>
    <recommendedName>
        <fullName evidence="1">RNA polymerase sigma-70 region 2 domain-containing protein</fullName>
    </recommendedName>
</protein>
<feature type="domain" description="RNA polymerase sigma-70 region 2" evidence="1">
    <location>
        <begin position="43"/>
        <end position="100"/>
    </location>
</feature>
<dbReference type="GO" id="GO:0003700">
    <property type="term" value="F:DNA-binding transcription factor activity"/>
    <property type="evidence" value="ECO:0007669"/>
    <property type="project" value="InterPro"/>
</dbReference>